<feature type="compositionally biased region" description="Basic residues" evidence="1">
    <location>
        <begin position="49"/>
        <end position="61"/>
    </location>
</feature>
<feature type="region of interest" description="Disordered" evidence="1">
    <location>
        <begin position="1"/>
        <end position="108"/>
    </location>
</feature>
<keyword evidence="3" id="KW-1185">Reference proteome</keyword>
<accession>A0A918CAM1</accession>
<sequence length="108" mass="11189">MIRRPAAVLGVGRAARRSRVPSAPNLPPLSASLERGTRIAPGGTMGRGSRVRTTRATRRVRVPPCALTGAERRATEPARYGSGTPSTGSSLDGALRRSHGGSSDSGSR</sequence>
<feature type="compositionally biased region" description="Low complexity" evidence="1">
    <location>
        <begin position="20"/>
        <end position="33"/>
    </location>
</feature>
<gene>
    <name evidence="2" type="ORF">GCM10010251_34770</name>
</gene>
<dbReference type="Proteomes" id="UP000658320">
    <property type="component" value="Unassembled WGS sequence"/>
</dbReference>
<evidence type="ECO:0000256" key="1">
    <source>
        <dbReference type="SAM" id="MobiDB-lite"/>
    </source>
</evidence>
<comment type="caution">
    <text evidence="2">The sequence shown here is derived from an EMBL/GenBank/DDBJ whole genome shotgun (WGS) entry which is preliminary data.</text>
</comment>
<dbReference type="EMBL" id="BMSX01000007">
    <property type="protein sequence ID" value="GGR15710.1"/>
    <property type="molecule type" value="Genomic_DNA"/>
</dbReference>
<protein>
    <submittedName>
        <fullName evidence="2">Uncharacterized protein</fullName>
    </submittedName>
</protein>
<reference evidence="2" key="1">
    <citation type="journal article" date="2014" name="Int. J. Syst. Evol. Microbiol.">
        <title>Complete genome sequence of Corynebacterium casei LMG S-19264T (=DSM 44701T), isolated from a smear-ripened cheese.</title>
        <authorList>
            <consortium name="US DOE Joint Genome Institute (JGI-PGF)"/>
            <person name="Walter F."/>
            <person name="Albersmeier A."/>
            <person name="Kalinowski J."/>
            <person name="Ruckert C."/>
        </authorList>
    </citation>
    <scope>NUCLEOTIDE SEQUENCE</scope>
    <source>
        <strain evidence="2">JCM 4346</strain>
    </source>
</reference>
<organism evidence="2 3">
    <name type="scientific">Streptomyces aurantiogriseus</name>
    <dbReference type="NCBI Taxonomy" id="66870"/>
    <lineage>
        <taxon>Bacteria</taxon>
        <taxon>Bacillati</taxon>
        <taxon>Actinomycetota</taxon>
        <taxon>Actinomycetes</taxon>
        <taxon>Kitasatosporales</taxon>
        <taxon>Streptomycetaceae</taxon>
        <taxon>Streptomyces</taxon>
    </lineage>
</organism>
<proteinExistence type="predicted"/>
<evidence type="ECO:0000313" key="3">
    <source>
        <dbReference type="Proteomes" id="UP000658320"/>
    </source>
</evidence>
<feature type="compositionally biased region" description="Low complexity" evidence="1">
    <location>
        <begin position="1"/>
        <end position="13"/>
    </location>
</feature>
<evidence type="ECO:0000313" key="2">
    <source>
        <dbReference type="EMBL" id="GGR15710.1"/>
    </source>
</evidence>
<name>A0A918CAM1_9ACTN</name>
<dbReference type="AlphaFoldDB" id="A0A918CAM1"/>
<reference evidence="2" key="2">
    <citation type="submission" date="2020-09" db="EMBL/GenBank/DDBJ databases">
        <authorList>
            <person name="Sun Q."/>
            <person name="Ohkuma M."/>
        </authorList>
    </citation>
    <scope>NUCLEOTIDE SEQUENCE</scope>
    <source>
        <strain evidence="2">JCM 4346</strain>
    </source>
</reference>